<dbReference type="EMBL" id="JAACAK010000051">
    <property type="protein sequence ID" value="NIR75015.1"/>
    <property type="molecule type" value="Genomic_DNA"/>
</dbReference>
<comment type="similarity">
    <text evidence="1">Belongs to the short-chain dehydrogenases/reductases (SDR) family.</text>
</comment>
<proteinExistence type="inferred from homology"/>
<evidence type="ECO:0000313" key="3">
    <source>
        <dbReference type="Proteomes" id="UP000702544"/>
    </source>
</evidence>
<dbReference type="FunFam" id="3.40.50.720:FF:000084">
    <property type="entry name" value="Short-chain dehydrogenase reductase"/>
    <property type="match status" value="1"/>
</dbReference>
<accession>A0AAE5CBY9</accession>
<gene>
    <name evidence="2" type="ORF">GWO12_07860</name>
</gene>
<dbReference type="SUPFAM" id="SSF51735">
    <property type="entry name" value="NAD(P)-binding Rossmann-fold domains"/>
    <property type="match status" value="1"/>
</dbReference>
<sequence>MIDLKGKRAIVTGASRGIGRATALMLARAGADVGFAYHTRDEDAETVVAEIQQAGRQAWSVGSDLGVRQGADQLFAACDDNFGWVDIFVANAGIWPPEHVALVDMTDETWTEMMRANLDSVFYTVRGAARRMADGGRIVIVSSTAGQRGEAGHSHYAATKGAVIAFVKSLAVELASRDITVNAVAPGWIDTEMAAPALAEEGMRDQVVAEIPLGRIGSADDVAGPIVFLCSKLARHITGEVLNVNGGSVLCG</sequence>
<dbReference type="GO" id="GO:0032787">
    <property type="term" value="P:monocarboxylic acid metabolic process"/>
    <property type="evidence" value="ECO:0007669"/>
    <property type="project" value="UniProtKB-ARBA"/>
</dbReference>
<evidence type="ECO:0000256" key="1">
    <source>
        <dbReference type="ARBA" id="ARBA00006484"/>
    </source>
</evidence>
<comment type="caution">
    <text evidence="2">The sequence shown here is derived from an EMBL/GenBank/DDBJ whole genome shotgun (WGS) entry which is preliminary data.</text>
</comment>
<reference evidence="2 3" key="1">
    <citation type="submission" date="2020-01" db="EMBL/GenBank/DDBJ databases">
        <title>Genomes assembled from Gulf of Kutch pelagic sediment metagenomes.</title>
        <authorList>
            <person name="Chandrashekar M."/>
            <person name="Mahajan M.S."/>
            <person name="Dave K.J."/>
            <person name="Vatsa P."/>
            <person name="Nathani N.M."/>
        </authorList>
    </citation>
    <scope>NUCLEOTIDE SEQUENCE [LARGE SCALE GENOMIC DNA]</scope>
    <source>
        <strain evidence="2">KS3-K002</strain>
    </source>
</reference>
<dbReference type="Gene3D" id="3.40.50.720">
    <property type="entry name" value="NAD(P)-binding Rossmann-like Domain"/>
    <property type="match status" value="1"/>
</dbReference>
<dbReference type="PRINTS" id="PR00081">
    <property type="entry name" value="GDHRDH"/>
</dbReference>
<dbReference type="PANTHER" id="PTHR42879">
    <property type="entry name" value="3-OXOACYL-(ACYL-CARRIER-PROTEIN) REDUCTASE"/>
    <property type="match status" value="1"/>
</dbReference>
<dbReference type="InterPro" id="IPR036291">
    <property type="entry name" value="NAD(P)-bd_dom_sf"/>
</dbReference>
<name>A0AAE5CBY9_9BACT</name>
<dbReference type="InterPro" id="IPR020904">
    <property type="entry name" value="Sc_DH/Rdtase_CS"/>
</dbReference>
<dbReference type="Pfam" id="PF13561">
    <property type="entry name" value="adh_short_C2"/>
    <property type="match status" value="1"/>
</dbReference>
<dbReference type="AlphaFoldDB" id="A0AAE5CBY9"/>
<dbReference type="InterPro" id="IPR002347">
    <property type="entry name" value="SDR_fam"/>
</dbReference>
<dbReference type="PANTHER" id="PTHR42879:SF2">
    <property type="entry name" value="3-OXOACYL-[ACYL-CARRIER-PROTEIN] REDUCTASE FABG"/>
    <property type="match status" value="1"/>
</dbReference>
<dbReference type="PRINTS" id="PR00080">
    <property type="entry name" value="SDRFAMILY"/>
</dbReference>
<dbReference type="PROSITE" id="PS00061">
    <property type="entry name" value="ADH_SHORT"/>
    <property type="match status" value="1"/>
</dbReference>
<evidence type="ECO:0000313" key="2">
    <source>
        <dbReference type="EMBL" id="NIR75015.1"/>
    </source>
</evidence>
<dbReference type="Proteomes" id="UP000702544">
    <property type="component" value="Unassembled WGS sequence"/>
</dbReference>
<protein>
    <submittedName>
        <fullName evidence="2">SDR family oxidoreductase</fullName>
    </submittedName>
</protein>
<organism evidence="2 3">
    <name type="scientific">Candidatus Kutchimonas denitrificans</name>
    <dbReference type="NCBI Taxonomy" id="3056748"/>
    <lineage>
        <taxon>Bacteria</taxon>
        <taxon>Pseudomonadati</taxon>
        <taxon>Gemmatimonadota</taxon>
        <taxon>Gemmatimonadia</taxon>
        <taxon>Candidatus Palauibacterales</taxon>
        <taxon>Candidatus Palauibacteraceae</taxon>
        <taxon>Candidatus Kutchimonas</taxon>
    </lineage>
</organism>
<dbReference type="InterPro" id="IPR050259">
    <property type="entry name" value="SDR"/>
</dbReference>